<organism evidence="1 2">
    <name type="scientific">Pisolithus microcarpus 441</name>
    <dbReference type="NCBI Taxonomy" id="765257"/>
    <lineage>
        <taxon>Eukaryota</taxon>
        <taxon>Fungi</taxon>
        <taxon>Dikarya</taxon>
        <taxon>Basidiomycota</taxon>
        <taxon>Agaricomycotina</taxon>
        <taxon>Agaricomycetes</taxon>
        <taxon>Agaricomycetidae</taxon>
        <taxon>Boletales</taxon>
        <taxon>Sclerodermatineae</taxon>
        <taxon>Pisolithaceae</taxon>
        <taxon>Pisolithus</taxon>
    </lineage>
</organism>
<accession>A0A0D0ABL8</accession>
<gene>
    <name evidence="1" type="ORF">PISMIDRAFT_481111</name>
</gene>
<evidence type="ECO:0000313" key="1">
    <source>
        <dbReference type="EMBL" id="KIK29408.1"/>
    </source>
</evidence>
<sequence length="159" mass="18369">MVKTIFTVRTRHRSYSVSLGRGLWANHAIRNHCTSTRTSDRLVVLIVVSVQTKQVIWIAYIQVWQVILHANVINGRQGMAHFSDWVAMFHGQQQGFDVIRQGRGYPPKRKPFGVMTLIENLEESEWRKVGGFTKLGWEAFQVAHRKFCKAVKAEYHSFA</sequence>
<name>A0A0D0ABL8_9AGAM</name>
<dbReference type="Proteomes" id="UP000054018">
    <property type="component" value="Unassembled WGS sequence"/>
</dbReference>
<keyword evidence="2" id="KW-1185">Reference proteome</keyword>
<proteinExistence type="predicted"/>
<dbReference type="HOGENOM" id="CLU_1661494_0_0_1"/>
<dbReference type="EMBL" id="KN833689">
    <property type="protein sequence ID" value="KIK29408.1"/>
    <property type="molecule type" value="Genomic_DNA"/>
</dbReference>
<reference evidence="2" key="2">
    <citation type="submission" date="2015-01" db="EMBL/GenBank/DDBJ databases">
        <title>Evolutionary Origins and Diversification of the Mycorrhizal Mutualists.</title>
        <authorList>
            <consortium name="DOE Joint Genome Institute"/>
            <consortium name="Mycorrhizal Genomics Consortium"/>
            <person name="Kohler A."/>
            <person name="Kuo A."/>
            <person name="Nagy L.G."/>
            <person name="Floudas D."/>
            <person name="Copeland A."/>
            <person name="Barry K.W."/>
            <person name="Cichocki N."/>
            <person name="Veneault-Fourrey C."/>
            <person name="LaButti K."/>
            <person name="Lindquist E.A."/>
            <person name="Lipzen A."/>
            <person name="Lundell T."/>
            <person name="Morin E."/>
            <person name="Murat C."/>
            <person name="Riley R."/>
            <person name="Ohm R."/>
            <person name="Sun H."/>
            <person name="Tunlid A."/>
            <person name="Henrissat B."/>
            <person name="Grigoriev I.V."/>
            <person name="Hibbett D.S."/>
            <person name="Martin F."/>
        </authorList>
    </citation>
    <scope>NUCLEOTIDE SEQUENCE [LARGE SCALE GENOMIC DNA]</scope>
    <source>
        <strain evidence="2">441</strain>
    </source>
</reference>
<reference evidence="1 2" key="1">
    <citation type="submission" date="2014-04" db="EMBL/GenBank/DDBJ databases">
        <authorList>
            <consortium name="DOE Joint Genome Institute"/>
            <person name="Kuo A."/>
            <person name="Kohler A."/>
            <person name="Costa M.D."/>
            <person name="Nagy L.G."/>
            <person name="Floudas D."/>
            <person name="Copeland A."/>
            <person name="Barry K.W."/>
            <person name="Cichocki N."/>
            <person name="Veneault-Fourrey C."/>
            <person name="LaButti K."/>
            <person name="Lindquist E.A."/>
            <person name="Lipzen A."/>
            <person name="Lundell T."/>
            <person name="Morin E."/>
            <person name="Murat C."/>
            <person name="Sun H."/>
            <person name="Tunlid A."/>
            <person name="Henrissat B."/>
            <person name="Grigoriev I.V."/>
            <person name="Hibbett D.S."/>
            <person name="Martin F."/>
            <person name="Nordberg H.P."/>
            <person name="Cantor M.N."/>
            <person name="Hua S.X."/>
        </authorList>
    </citation>
    <scope>NUCLEOTIDE SEQUENCE [LARGE SCALE GENOMIC DNA]</scope>
    <source>
        <strain evidence="1 2">441</strain>
    </source>
</reference>
<evidence type="ECO:0000313" key="2">
    <source>
        <dbReference type="Proteomes" id="UP000054018"/>
    </source>
</evidence>
<dbReference type="AlphaFoldDB" id="A0A0D0ABL8"/>
<protein>
    <submittedName>
        <fullName evidence="1">Uncharacterized protein</fullName>
    </submittedName>
</protein>